<dbReference type="SUPFAM" id="SSF63501">
    <property type="entry name" value="Frizzled cysteine-rich domain"/>
    <property type="match status" value="1"/>
</dbReference>
<evidence type="ECO:0000256" key="3">
    <source>
        <dbReference type="ARBA" id="ARBA00022473"/>
    </source>
</evidence>
<dbReference type="PANTHER" id="PTHR11309">
    <property type="entry name" value="FRIZZLED"/>
    <property type="match status" value="1"/>
</dbReference>
<keyword evidence="3" id="KW-0217">Developmental protein</keyword>
<sequence>MRDRQVERETVCDEAREHLCGDGRCVSRDWLCDGDHDCLDKSDELNCCEARRFPLGSPVEPACQSQGLLACSSGQCVPAAFRCDGEDDCKDGSDEEHCSAEQSEAPPPPPPRPAPSAGPLHECVCVFQLKPSCISTSCPAGCVGGGASCDPRTNNNNNNCCESPLKNHNMSQGPAVPVLTESRCEPVSLELCMNLPYNLTIFPNFLGHRSQRESSVSWEASLFPALVQTGCFQYLMFYACTLLVPKCDPVSLQRVPPCRSLCRSAKEKCESVLGIVGLQWPEDSDCSQFPEEDGNTTCLLPEDGVDVSPELKNNNTAEERTAVRYCAAPRKGRAFTEQSSPPLPT</sequence>
<evidence type="ECO:0000256" key="6">
    <source>
        <dbReference type="ARBA" id="ARBA00022968"/>
    </source>
</evidence>
<dbReference type="PROSITE" id="PS01209">
    <property type="entry name" value="LDLRA_1"/>
    <property type="match status" value="1"/>
</dbReference>
<dbReference type="SMART" id="SM00192">
    <property type="entry name" value="LDLa"/>
    <property type="match status" value="2"/>
</dbReference>
<keyword evidence="8" id="KW-0472">Membrane</keyword>
<keyword evidence="7" id="KW-1133">Transmembrane helix</keyword>
<protein>
    <submittedName>
        <fullName evidence="15">Atrial natriuretic peptide-converting enzyme</fullName>
    </submittedName>
</protein>
<reference evidence="15 16" key="1">
    <citation type="submission" date="2019-03" db="EMBL/GenBank/DDBJ databases">
        <title>First draft genome of Liparis tanakae, snailfish: a comprehensive survey of snailfish specific genes.</title>
        <authorList>
            <person name="Kim W."/>
            <person name="Song I."/>
            <person name="Jeong J.-H."/>
            <person name="Kim D."/>
            <person name="Kim S."/>
            <person name="Ryu S."/>
            <person name="Song J.Y."/>
            <person name="Lee S.K."/>
        </authorList>
    </citation>
    <scope>NUCLEOTIDE SEQUENCE [LARGE SCALE GENOMIC DNA]</scope>
    <source>
        <tissue evidence="15">Muscle</tissue>
    </source>
</reference>
<evidence type="ECO:0000256" key="4">
    <source>
        <dbReference type="ARBA" id="ARBA00022692"/>
    </source>
</evidence>
<feature type="disulfide bond" evidence="12">
    <location>
        <begin position="83"/>
        <end position="98"/>
    </location>
</feature>
<evidence type="ECO:0000256" key="11">
    <source>
        <dbReference type="PROSITE-ProRule" id="PRU00090"/>
    </source>
</evidence>
<feature type="disulfide bond" evidence="12">
    <location>
        <begin position="20"/>
        <end position="38"/>
    </location>
</feature>
<evidence type="ECO:0000256" key="12">
    <source>
        <dbReference type="PROSITE-ProRule" id="PRU00124"/>
    </source>
</evidence>
<dbReference type="GO" id="GO:0060070">
    <property type="term" value="P:canonical Wnt signaling pathway"/>
    <property type="evidence" value="ECO:0007669"/>
    <property type="project" value="TreeGrafter"/>
</dbReference>
<dbReference type="Pfam" id="PF01392">
    <property type="entry name" value="Fz"/>
    <property type="match status" value="1"/>
</dbReference>
<feature type="compositionally biased region" description="Pro residues" evidence="13">
    <location>
        <begin position="105"/>
        <end position="115"/>
    </location>
</feature>
<dbReference type="OrthoDB" id="7863416at2759"/>
<accession>A0A4Z2IGX4</accession>
<name>A0A4Z2IGX4_9TELE</name>
<dbReference type="Pfam" id="PF00057">
    <property type="entry name" value="Ldl_recept_a"/>
    <property type="match status" value="2"/>
</dbReference>
<dbReference type="SUPFAM" id="SSF57424">
    <property type="entry name" value="LDL receptor-like module"/>
    <property type="match status" value="2"/>
</dbReference>
<feature type="disulfide bond" evidence="12">
    <location>
        <begin position="32"/>
        <end position="47"/>
    </location>
</feature>
<comment type="caution">
    <text evidence="12">Lacks conserved residue(s) required for the propagation of feature annotation.</text>
</comment>
<dbReference type="FunFam" id="4.10.400.10:FF:000024">
    <property type="entry name" value="Low-density lipoprotein RecePtor related"/>
    <property type="match status" value="1"/>
</dbReference>
<dbReference type="PROSITE" id="PS50038">
    <property type="entry name" value="FZ"/>
    <property type="match status" value="1"/>
</dbReference>
<feature type="disulfide bond" evidence="11">
    <location>
        <begin position="231"/>
        <end position="269"/>
    </location>
</feature>
<evidence type="ECO:0000256" key="1">
    <source>
        <dbReference type="ARBA" id="ARBA00004401"/>
    </source>
</evidence>
<dbReference type="InterPro" id="IPR036790">
    <property type="entry name" value="Frizzled_dom_sf"/>
</dbReference>
<feature type="region of interest" description="Disordered" evidence="13">
    <location>
        <begin position="94"/>
        <end position="115"/>
    </location>
</feature>
<dbReference type="SMART" id="SM00063">
    <property type="entry name" value="FRI"/>
    <property type="match status" value="1"/>
</dbReference>
<dbReference type="PANTHER" id="PTHR11309:SF47">
    <property type="entry name" value="FRIZZLED"/>
    <property type="match status" value="1"/>
</dbReference>
<dbReference type="InterPro" id="IPR020067">
    <property type="entry name" value="Frizzled_dom"/>
</dbReference>
<dbReference type="Gene3D" id="4.10.400.10">
    <property type="entry name" value="Low-density Lipoprotein Receptor"/>
    <property type="match status" value="2"/>
</dbReference>
<comment type="similarity">
    <text evidence="2">Belongs to the LDLR family.</text>
</comment>
<keyword evidence="16" id="KW-1185">Reference proteome</keyword>
<dbReference type="AlphaFoldDB" id="A0A4Z2IGX4"/>
<dbReference type="InterPro" id="IPR036055">
    <property type="entry name" value="LDL_receptor-like_sf"/>
</dbReference>
<keyword evidence="10" id="KW-0325">Glycoprotein</keyword>
<dbReference type="GO" id="GO:0035567">
    <property type="term" value="P:non-canonical Wnt signaling pathway"/>
    <property type="evidence" value="ECO:0007669"/>
    <property type="project" value="TreeGrafter"/>
</dbReference>
<dbReference type="PRINTS" id="PR00261">
    <property type="entry name" value="LDLRECEPTOR"/>
</dbReference>
<evidence type="ECO:0000256" key="9">
    <source>
        <dbReference type="ARBA" id="ARBA00023157"/>
    </source>
</evidence>
<organism evidence="15 16">
    <name type="scientific">Liparis tanakae</name>
    <name type="common">Tanaka's snailfish</name>
    <dbReference type="NCBI Taxonomy" id="230148"/>
    <lineage>
        <taxon>Eukaryota</taxon>
        <taxon>Metazoa</taxon>
        <taxon>Chordata</taxon>
        <taxon>Craniata</taxon>
        <taxon>Vertebrata</taxon>
        <taxon>Euteleostomi</taxon>
        <taxon>Actinopterygii</taxon>
        <taxon>Neopterygii</taxon>
        <taxon>Teleostei</taxon>
        <taxon>Neoteleostei</taxon>
        <taxon>Acanthomorphata</taxon>
        <taxon>Eupercaria</taxon>
        <taxon>Perciformes</taxon>
        <taxon>Cottioidei</taxon>
        <taxon>Cottales</taxon>
        <taxon>Liparidae</taxon>
        <taxon>Liparis</taxon>
    </lineage>
</organism>
<dbReference type="Proteomes" id="UP000314294">
    <property type="component" value="Unassembled WGS sequence"/>
</dbReference>
<keyword evidence="9 12" id="KW-1015">Disulfide bond</keyword>
<feature type="disulfide bond" evidence="11">
    <location>
        <begin position="262"/>
        <end position="286"/>
    </location>
</feature>
<evidence type="ECO:0000256" key="5">
    <source>
        <dbReference type="ARBA" id="ARBA00022737"/>
    </source>
</evidence>
<proteinExistence type="inferred from homology"/>
<keyword evidence="4" id="KW-0812">Transmembrane</keyword>
<dbReference type="PROSITE" id="PS50068">
    <property type="entry name" value="LDLRA_2"/>
    <property type="match status" value="2"/>
</dbReference>
<keyword evidence="6" id="KW-0735">Signal-anchor</keyword>
<gene>
    <name evidence="15" type="primary">CORIN_0</name>
    <name evidence="15" type="ORF">EYF80_012586</name>
</gene>
<feature type="domain" description="FZ" evidence="14">
    <location>
        <begin position="179"/>
        <end position="301"/>
    </location>
</feature>
<evidence type="ECO:0000256" key="8">
    <source>
        <dbReference type="ARBA" id="ARBA00023136"/>
    </source>
</evidence>
<evidence type="ECO:0000256" key="2">
    <source>
        <dbReference type="ARBA" id="ARBA00009939"/>
    </source>
</evidence>
<dbReference type="Gene3D" id="1.10.2000.10">
    <property type="entry name" value="Frizzled cysteine-rich domain"/>
    <property type="match status" value="1"/>
</dbReference>
<comment type="caution">
    <text evidence="15">The sequence shown here is derived from an EMBL/GenBank/DDBJ whole genome shotgun (WGS) entry which is preliminary data.</text>
</comment>
<feature type="disulfide bond" evidence="12">
    <location>
        <begin position="71"/>
        <end position="89"/>
    </location>
</feature>
<evidence type="ECO:0000313" key="15">
    <source>
        <dbReference type="EMBL" id="TNN77279.1"/>
    </source>
</evidence>
<dbReference type="CDD" id="cd00112">
    <property type="entry name" value="LDLa"/>
    <property type="match status" value="2"/>
</dbReference>
<keyword evidence="5" id="KW-0677">Repeat</keyword>
<dbReference type="GO" id="GO:0017147">
    <property type="term" value="F:Wnt-protein binding"/>
    <property type="evidence" value="ECO:0007669"/>
    <property type="project" value="TreeGrafter"/>
</dbReference>
<dbReference type="GO" id="GO:0005886">
    <property type="term" value="C:plasma membrane"/>
    <property type="evidence" value="ECO:0007669"/>
    <property type="project" value="UniProtKB-SubCell"/>
</dbReference>
<evidence type="ECO:0000256" key="7">
    <source>
        <dbReference type="ARBA" id="ARBA00022989"/>
    </source>
</evidence>
<evidence type="ECO:0000256" key="10">
    <source>
        <dbReference type="ARBA" id="ARBA00023180"/>
    </source>
</evidence>
<evidence type="ECO:0000313" key="16">
    <source>
        <dbReference type="Proteomes" id="UP000314294"/>
    </source>
</evidence>
<dbReference type="EMBL" id="SRLO01000085">
    <property type="protein sequence ID" value="TNN77279.1"/>
    <property type="molecule type" value="Genomic_DNA"/>
</dbReference>
<evidence type="ECO:0000259" key="14">
    <source>
        <dbReference type="PROSITE" id="PS50038"/>
    </source>
</evidence>
<dbReference type="GO" id="GO:0042813">
    <property type="term" value="F:Wnt receptor activity"/>
    <property type="evidence" value="ECO:0007669"/>
    <property type="project" value="TreeGrafter"/>
</dbReference>
<evidence type="ECO:0000256" key="13">
    <source>
        <dbReference type="SAM" id="MobiDB-lite"/>
    </source>
</evidence>
<dbReference type="InterPro" id="IPR015526">
    <property type="entry name" value="Frizzled/SFRP"/>
</dbReference>
<dbReference type="InterPro" id="IPR002172">
    <property type="entry name" value="LDrepeatLR_classA_rpt"/>
</dbReference>
<dbReference type="InterPro" id="IPR023415">
    <property type="entry name" value="LDLR_class-A_CS"/>
</dbReference>
<comment type="subcellular location">
    <subcellularLocation>
        <location evidence="1">Cell membrane</location>
        <topology evidence="1">Single-pass type II membrane protein</topology>
    </subcellularLocation>
</comment>